<dbReference type="PANTHER" id="PTHR24416:SF611">
    <property type="entry name" value="TYROSINE-PROTEIN KINASE TRANSMEMBRANE RECEPTOR ROR"/>
    <property type="match status" value="1"/>
</dbReference>
<organism evidence="2 3">
    <name type="scientific">Panagrolaimus davidi</name>
    <dbReference type="NCBI Taxonomy" id="227884"/>
    <lineage>
        <taxon>Eukaryota</taxon>
        <taxon>Metazoa</taxon>
        <taxon>Ecdysozoa</taxon>
        <taxon>Nematoda</taxon>
        <taxon>Chromadorea</taxon>
        <taxon>Rhabditida</taxon>
        <taxon>Tylenchina</taxon>
        <taxon>Panagrolaimomorpha</taxon>
        <taxon>Panagrolaimoidea</taxon>
        <taxon>Panagrolaimidae</taxon>
        <taxon>Panagrolaimus</taxon>
    </lineage>
</organism>
<name>A0A914PBV1_9BILA</name>
<dbReference type="SUPFAM" id="SSF56112">
    <property type="entry name" value="Protein kinase-like (PK-like)"/>
    <property type="match status" value="1"/>
</dbReference>
<dbReference type="Proteomes" id="UP000887578">
    <property type="component" value="Unplaced"/>
</dbReference>
<dbReference type="GO" id="GO:0004714">
    <property type="term" value="F:transmembrane receptor protein tyrosine kinase activity"/>
    <property type="evidence" value="ECO:0007669"/>
    <property type="project" value="TreeGrafter"/>
</dbReference>
<evidence type="ECO:0000313" key="3">
    <source>
        <dbReference type="WBParaSite" id="PDA_v2.g1221.t1"/>
    </source>
</evidence>
<dbReference type="InterPro" id="IPR050122">
    <property type="entry name" value="RTK"/>
</dbReference>
<feature type="domain" description="Serine-threonine/tyrosine-protein kinase catalytic" evidence="1">
    <location>
        <begin position="1"/>
        <end position="74"/>
    </location>
</feature>
<keyword evidence="2" id="KW-1185">Reference proteome</keyword>
<dbReference type="InterPro" id="IPR011009">
    <property type="entry name" value="Kinase-like_dom_sf"/>
</dbReference>
<dbReference type="GO" id="GO:0007169">
    <property type="term" value="P:cell surface receptor protein tyrosine kinase signaling pathway"/>
    <property type="evidence" value="ECO:0007669"/>
    <property type="project" value="TreeGrafter"/>
</dbReference>
<dbReference type="PANTHER" id="PTHR24416">
    <property type="entry name" value="TYROSINE-PROTEIN KINASE RECEPTOR"/>
    <property type="match status" value="1"/>
</dbReference>
<dbReference type="GO" id="GO:0005886">
    <property type="term" value="C:plasma membrane"/>
    <property type="evidence" value="ECO:0007669"/>
    <property type="project" value="TreeGrafter"/>
</dbReference>
<reference evidence="3" key="1">
    <citation type="submission" date="2022-11" db="UniProtKB">
        <authorList>
            <consortium name="WormBaseParasite"/>
        </authorList>
    </citation>
    <scope>IDENTIFICATION</scope>
</reference>
<dbReference type="WBParaSite" id="PDA_v2.g1221.t1">
    <property type="protein sequence ID" value="PDA_v2.g1221.t1"/>
    <property type="gene ID" value="PDA_v2.g1221"/>
</dbReference>
<dbReference type="InterPro" id="IPR001245">
    <property type="entry name" value="Ser-Thr/Tyr_kinase_cat_dom"/>
</dbReference>
<dbReference type="AlphaFoldDB" id="A0A914PBV1"/>
<accession>A0A914PBV1</accession>
<protein>
    <submittedName>
        <fullName evidence="3">Serine-threonine/tyrosine-protein kinase catalytic domain-containing protein</fullName>
    </submittedName>
</protein>
<proteinExistence type="predicted"/>
<evidence type="ECO:0000259" key="1">
    <source>
        <dbReference type="Pfam" id="PF07714"/>
    </source>
</evidence>
<dbReference type="GO" id="GO:0043235">
    <property type="term" value="C:receptor complex"/>
    <property type="evidence" value="ECO:0007669"/>
    <property type="project" value="TreeGrafter"/>
</dbReference>
<dbReference type="Pfam" id="PF07714">
    <property type="entry name" value="PK_Tyr_Ser-Thr"/>
    <property type="match status" value="1"/>
</dbReference>
<evidence type="ECO:0000313" key="2">
    <source>
        <dbReference type="Proteomes" id="UP000887578"/>
    </source>
</evidence>
<sequence length="117" mass="13974">MFERGRDLYDGMGLVALRTFLYDGGRLAQPKDCPDELYAIYFLKYANFEIFRYQIMKRCWNKHPEDRPNFDVLQIDIKNVFEQIKANDPYSLNKSIECNNFVEIINPNYVYEKPNSL</sequence>
<dbReference type="Gene3D" id="1.10.510.10">
    <property type="entry name" value="Transferase(Phosphotransferase) domain 1"/>
    <property type="match status" value="1"/>
</dbReference>